<name>A0ABS2XAF4_POLSP</name>
<proteinExistence type="predicted"/>
<keyword evidence="2" id="KW-1185">Reference proteome</keyword>
<protein>
    <submittedName>
        <fullName evidence="1">GTD2A protein</fullName>
    </submittedName>
</protein>
<reference evidence="1" key="1">
    <citation type="journal article" date="2021" name="Cell">
        <title>Tracing the genetic footprints of vertebrate landing in non-teleost ray-finned fishes.</title>
        <authorList>
            <person name="Bi X."/>
            <person name="Wang K."/>
            <person name="Yang L."/>
            <person name="Pan H."/>
            <person name="Jiang H."/>
            <person name="Wei Q."/>
            <person name="Fang M."/>
            <person name="Yu H."/>
            <person name="Zhu C."/>
            <person name="Cai Y."/>
            <person name="He Y."/>
            <person name="Gan X."/>
            <person name="Zeng H."/>
            <person name="Yu D."/>
            <person name="Zhu Y."/>
            <person name="Jiang H."/>
            <person name="Qiu Q."/>
            <person name="Yang H."/>
            <person name="Zhang Y.E."/>
            <person name="Wang W."/>
            <person name="Zhu M."/>
            <person name="He S."/>
            <person name="Zhang G."/>
        </authorList>
    </citation>
    <scope>NUCLEOTIDE SEQUENCE</scope>
    <source>
        <strain evidence="1">Pddl_001</strain>
    </source>
</reference>
<dbReference type="Proteomes" id="UP001166093">
    <property type="component" value="Unassembled WGS sequence"/>
</dbReference>
<feature type="non-terminal residue" evidence="1">
    <location>
        <position position="154"/>
    </location>
</feature>
<gene>
    <name evidence="1" type="ORF">GTO93_0012626</name>
</gene>
<evidence type="ECO:0000313" key="1">
    <source>
        <dbReference type="EMBL" id="MBN3271171.1"/>
    </source>
</evidence>
<evidence type="ECO:0000313" key="2">
    <source>
        <dbReference type="Proteomes" id="UP001166093"/>
    </source>
</evidence>
<dbReference type="PANTHER" id="PTHR45913:SF5">
    <property type="entry name" value="GENERAL TRANSCRIPTION FACTOR II-I REPEAT DOMAIN-CONTAINING PROTEIN 2A-LIKE PROTEIN"/>
    <property type="match status" value="1"/>
</dbReference>
<comment type="caution">
    <text evidence="1">The sequence shown here is derived from an EMBL/GenBank/DDBJ whole genome shotgun (WGS) entry which is preliminary data.</text>
</comment>
<organism evidence="1 2">
    <name type="scientific">Polyodon spathula</name>
    <name type="common">North American paddlefish</name>
    <name type="synonym">Squalus spathula</name>
    <dbReference type="NCBI Taxonomy" id="7913"/>
    <lineage>
        <taxon>Eukaryota</taxon>
        <taxon>Metazoa</taxon>
        <taxon>Chordata</taxon>
        <taxon>Craniata</taxon>
        <taxon>Vertebrata</taxon>
        <taxon>Euteleostomi</taxon>
        <taxon>Actinopterygii</taxon>
        <taxon>Chondrostei</taxon>
        <taxon>Acipenseriformes</taxon>
        <taxon>Polyodontidae</taxon>
        <taxon>Polyodon</taxon>
    </lineage>
</organism>
<accession>A0ABS2XAF4</accession>
<sequence length="154" mass="17318">MLISADLICLKKKQAFVVNSLTRNTVAERVSDISENLNEQAVSPDHQFCSVHCILHQEALCMSEISEELQMEMIDLQCDTALKEKFSTVDVGAFYQYVGPNYPKLKSFAVRILATIGTTYVCEQLFSVMNVNKSKLHLQLTDAHLNSLRISGIF</sequence>
<dbReference type="PANTHER" id="PTHR45913">
    <property type="entry name" value="EPM2A-INTERACTING PROTEIN 1"/>
    <property type="match status" value="1"/>
</dbReference>
<feature type="non-terminal residue" evidence="1">
    <location>
        <position position="1"/>
    </location>
</feature>
<dbReference type="EMBL" id="JAAWVQ010008576">
    <property type="protein sequence ID" value="MBN3271171.1"/>
    <property type="molecule type" value="Genomic_DNA"/>
</dbReference>